<dbReference type="Proteomes" id="UP001484239">
    <property type="component" value="Unassembled WGS sequence"/>
</dbReference>
<evidence type="ECO:0000256" key="3">
    <source>
        <dbReference type="ARBA" id="ARBA00022452"/>
    </source>
</evidence>
<keyword evidence="3" id="KW-1134">Transmembrane beta strand</keyword>
<keyword evidence="2" id="KW-0813">Transport</keyword>
<reference evidence="8 9" key="1">
    <citation type="submission" date="2024-02" db="EMBL/GenBank/DDBJ databases">
        <title>A novel Gemmatimonadota bacterium.</title>
        <authorList>
            <person name="Du Z.-J."/>
            <person name="Ye Y.-Q."/>
        </authorList>
    </citation>
    <scope>NUCLEOTIDE SEQUENCE [LARGE SCALE GENOMIC DNA]</scope>
    <source>
        <strain evidence="8 9">DH-20</strain>
    </source>
</reference>
<evidence type="ECO:0000256" key="2">
    <source>
        <dbReference type="ARBA" id="ARBA00022448"/>
    </source>
</evidence>
<evidence type="ECO:0000313" key="9">
    <source>
        <dbReference type="Proteomes" id="UP001484239"/>
    </source>
</evidence>
<dbReference type="RefSeq" id="WP_405284876.1">
    <property type="nucleotide sequence ID" value="NZ_CP144380.1"/>
</dbReference>
<dbReference type="SUPFAM" id="SSF56935">
    <property type="entry name" value="Porins"/>
    <property type="match status" value="1"/>
</dbReference>
<dbReference type="Pfam" id="PF13620">
    <property type="entry name" value="CarboxypepD_reg"/>
    <property type="match status" value="1"/>
</dbReference>
<keyword evidence="6" id="KW-0472">Membrane</keyword>
<gene>
    <name evidence="8" type="ORF">WI372_04935</name>
</gene>
<evidence type="ECO:0000313" key="8">
    <source>
        <dbReference type="EMBL" id="MEK9500313.1"/>
    </source>
</evidence>
<name>A0ABU9E6F7_9BACT</name>
<dbReference type="Gene3D" id="2.40.170.20">
    <property type="entry name" value="TonB-dependent receptor, beta-barrel domain"/>
    <property type="match status" value="1"/>
</dbReference>
<keyword evidence="5" id="KW-0732">Signal</keyword>
<dbReference type="SUPFAM" id="SSF49478">
    <property type="entry name" value="Cna protein B-type domain"/>
    <property type="match status" value="1"/>
</dbReference>
<dbReference type="PANTHER" id="PTHR30069:SF29">
    <property type="entry name" value="HEMOGLOBIN AND HEMOGLOBIN-HAPTOGLOBIN-BINDING PROTEIN 1-RELATED"/>
    <property type="match status" value="1"/>
</dbReference>
<organism evidence="8 9">
    <name type="scientific">Gaopeijia maritima</name>
    <dbReference type="NCBI Taxonomy" id="3119007"/>
    <lineage>
        <taxon>Bacteria</taxon>
        <taxon>Pseudomonadati</taxon>
        <taxon>Gemmatimonadota</taxon>
        <taxon>Longimicrobiia</taxon>
        <taxon>Gaopeijiales</taxon>
        <taxon>Gaopeijiaceae</taxon>
        <taxon>Gaopeijia</taxon>
    </lineage>
</organism>
<sequence length="1034" mass="114422">MIRTSFARIVATFALRPSVAGRWWALLILGIVGLPASASAQGGSLLVSVLADSEPVEDAAVELYIFDQLLITVETDAAGEARMAALAAGTFRVEVAALGYRPASSEVRVEVDRQASLVVELEQEAIALEGITVLSDRVRIDVEDTEFSSRFDELAIQMLPLAHDARDLVALTPGARPGHVWGGASFQANSYRIDGLSANHPGLGGDALEPSIHWIEEVSVRGLGAGAEYGGFQGGLIDIVTKRGTDDFQGMLRTTFEDGALNASNLVDTEIGREVASRYDVEGEVRGPLIEGKLHYYLSGLAVKQRQEALNHLPTEEGELAPIAEESTETKLFGKLNWAPATGHEFVLSGAYTGVWADNFDITGYEAPGAATRYSSPTWFLTGSWTGVLGSWGLVEARVNRFSTDQRHDAYAGESTPGLSIFALNPPYTAYLNAPLTLRSNPTSTSGTLETTVRIPVLSTEQEVKFGAEYTRGTFFNERVRNGGQTWHAVRSAEFEPETPATWSRFTWVPSTWGGEVHLDADVTNAAAYAQTALALGPRVVVTPGVRWNRWEGYLTDRSGRRFRAVEDQAVDPRLGVSVDVTGNGTFVLKGHWGRFHQDLISQMFDRAEGADVFTNEEIWYYWGDRFADPSTSFTEAERDALAADGIFRRESVITLNETGPVDGYRQPYIDQWLVAVEKSLGFGAKFEALYTERSNHDMVALVDRNRATNYTRFEDVRVLDAEGRLVPFSGGSVFLEEVYLPNYVLLDRIRCKVNVDCPDDPMIPNMVYADSVNLTWDPDYVLTTAPGARRDFRQFQVSLELAQPTWGASISFVLSELKGNLDNVSGYTDPETFGAGPYVRVNEGVNAYGNLENSARKEAKASVWGTLWGRTRVGAFWTYRSGDHYSPQFRVTGLNYNRFRVNTGPAQMGSGGLTLTDYGDELDYRLFYPLTGHRIFVGPRGLPTLKHRANVDLRFEHPFDLLDSEVALSLELFNIFGDESVTELQTMVNNGPDYWYYLQGQRPFNGISANQYYQAPQERVQPRSIRLGMVMYF</sequence>
<keyword evidence="4" id="KW-0812">Transmembrane</keyword>
<evidence type="ECO:0000256" key="5">
    <source>
        <dbReference type="ARBA" id="ARBA00022729"/>
    </source>
</evidence>
<comment type="subcellular location">
    <subcellularLocation>
        <location evidence="1">Cell outer membrane</location>
        <topology evidence="1">Multi-pass membrane protein</topology>
    </subcellularLocation>
</comment>
<proteinExistence type="predicted"/>
<protein>
    <submittedName>
        <fullName evidence="8">Carboxypeptidase regulatory-like domain-containing protein</fullName>
    </submittedName>
</protein>
<evidence type="ECO:0000256" key="1">
    <source>
        <dbReference type="ARBA" id="ARBA00004571"/>
    </source>
</evidence>
<evidence type="ECO:0000256" key="4">
    <source>
        <dbReference type="ARBA" id="ARBA00022692"/>
    </source>
</evidence>
<accession>A0ABU9E6F7</accession>
<comment type="caution">
    <text evidence="8">The sequence shown here is derived from an EMBL/GenBank/DDBJ whole genome shotgun (WGS) entry which is preliminary data.</text>
</comment>
<keyword evidence="7" id="KW-0998">Cell outer membrane</keyword>
<dbReference type="EMBL" id="JBBHLI010000002">
    <property type="protein sequence ID" value="MEK9500313.1"/>
    <property type="molecule type" value="Genomic_DNA"/>
</dbReference>
<dbReference type="PANTHER" id="PTHR30069">
    <property type="entry name" value="TONB-DEPENDENT OUTER MEMBRANE RECEPTOR"/>
    <property type="match status" value="1"/>
</dbReference>
<evidence type="ECO:0000256" key="6">
    <source>
        <dbReference type="ARBA" id="ARBA00023136"/>
    </source>
</evidence>
<dbReference type="InterPro" id="IPR039426">
    <property type="entry name" value="TonB-dep_rcpt-like"/>
</dbReference>
<keyword evidence="9" id="KW-1185">Reference proteome</keyword>
<evidence type="ECO:0000256" key="7">
    <source>
        <dbReference type="ARBA" id="ARBA00023237"/>
    </source>
</evidence>
<dbReference type="InterPro" id="IPR036942">
    <property type="entry name" value="Beta-barrel_TonB_sf"/>
</dbReference>
<dbReference type="Gene3D" id="2.60.40.1120">
    <property type="entry name" value="Carboxypeptidase-like, regulatory domain"/>
    <property type="match status" value="1"/>
</dbReference>